<dbReference type="OrthoDB" id="5471681at2"/>
<proteinExistence type="predicted"/>
<dbReference type="InterPro" id="IPR025354">
    <property type="entry name" value="DUF4258"/>
</dbReference>
<sequence>MQQQTRHDQQAAPIDSFALTEHARLRMSQRGIRRDDLADVLRLGRCRHTRGARFYFVGRKEVRRYARQGLDIRRLENLQVLLSPKSDDVITVYRNPELPRN</sequence>
<dbReference type="Proteomes" id="UP000198816">
    <property type="component" value="Unassembled WGS sequence"/>
</dbReference>
<dbReference type="Pfam" id="PF14076">
    <property type="entry name" value="DUF4258"/>
    <property type="match status" value="1"/>
</dbReference>
<reference evidence="2" key="1">
    <citation type="submission" date="2016-10" db="EMBL/GenBank/DDBJ databases">
        <authorList>
            <person name="Varghese N."/>
            <person name="Submissions S."/>
        </authorList>
    </citation>
    <scope>NUCLEOTIDE SEQUENCE [LARGE SCALE GENOMIC DNA]</scope>
    <source>
        <strain evidence="2">DSM 217</strain>
    </source>
</reference>
<dbReference type="EMBL" id="FNNZ01000012">
    <property type="protein sequence ID" value="SDX01823.1"/>
    <property type="molecule type" value="Genomic_DNA"/>
</dbReference>
<dbReference type="AlphaFoldDB" id="A0A1H2Y9C1"/>
<evidence type="ECO:0008006" key="3">
    <source>
        <dbReference type="Google" id="ProtNLM"/>
    </source>
</evidence>
<accession>A0A1H2Y9C1</accession>
<dbReference type="RefSeq" id="WP_093033078.1">
    <property type="nucleotide sequence ID" value="NZ_FNNZ01000012.1"/>
</dbReference>
<evidence type="ECO:0000313" key="2">
    <source>
        <dbReference type="Proteomes" id="UP000198816"/>
    </source>
</evidence>
<evidence type="ECO:0000313" key="1">
    <source>
        <dbReference type="EMBL" id="SDX01823.1"/>
    </source>
</evidence>
<keyword evidence="2" id="KW-1185">Reference proteome</keyword>
<organism evidence="1 2">
    <name type="scientific">Thiocapsa roseopersicina</name>
    <dbReference type="NCBI Taxonomy" id="1058"/>
    <lineage>
        <taxon>Bacteria</taxon>
        <taxon>Pseudomonadati</taxon>
        <taxon>Pseudomonadota</taxon>
        <taxon>Gammaproteobacteria</taxon>
        <taxon>Chromatiales</taxon>
        <taxon>Chromatiaceae</taxon>
        <taxon>Thiocapsa</taxon>
    </lineage>
</organism>
<gene>
    <name evidence="1" type="ORF">SAMN05421783_112106</name>
</gene>
<name>A0A1H2Y9C1_THIRO</name>
<protein>
    <recommendedName>
        <fullName evidence="3">DUF4258 domain-containing protein</fullName>
    </recommendedName>
</protein>
<dbReference type="STRING" id="1058.SAMN05421783_112106"/>